<dbReference type="CDD" id="cd00060">
    <property type="entry name" value="FHA"/>
    <property type="match status" value="1"/>
</dbReference>
<sequence>MTVVRSQIRRANLRTDTIVYQWGREVPVGVIQRFERRLEGMVEGAFARAFKSELQPVEVASAVQREMDDRAAIVAQGRTLVPNDFVVEISQQDGQRLQVYADSLSQELANLAREYAKEQGYSFVGPVRVRFENAGDLATGMFRIRSGVIRGSTVEGGEIRQPVSDVPRGTRGGVFGGNPRLLVTTAVEGSDTTQRTYEINTPVTLLGRGTDCDLRLVDPGVSRHHAEIRVEGPEIALVDLGSTNGSFVNGQPIRRVTLVDGSRVTMGRTTLVFRRDRE</sequence>
<dbReference type="InterPro" id="IPR022128">
    <property type="entry name" value="FhaA_N"/>
</dbReference>
<dbReference type="AlphaFoldDB" id="A0A495QYX6"/>
<dbReference type="Proteomes" id="UP000274601">
    <property type="component" value="Unassembled WGS sequence"/>
</dbReference>
<dbReference type="SUPFAM" id="SSF49879">
    <property type="entry name" value="SMAD/FHA domain"/>
    <property type="match status" value="1"/>
</dbReference>
<evidence type="ECO:0000256" key="1">
    <source>
        <dbReference type="ARBA" id="ARBA00022553"/>
    </source>
</evidence>
<dbReference type="PANTHER" id="PTHR23308">
    <property type="entry name" value="NUCLEAR INHIBITOR OF PROTEIN PHOSPHATASE-1"/>
    <property type="match status" value="1"/>
</dbReference>
<comment type="caution">
    <text evidence="3">The sequence shown here is derived from an EMBL/GenBank/DDBJ whole genome shotgun (WGS) entry which is preliminary data.</text>
</comment>
<organism evidence="3 4">
    <name type="scientific">Actinomadura pelletieri DSM 43383</name>
    <dbReference type="NCBI Taxonomy" id="1120940"/>
    <lineage>
        <taxon>Bacteria</taxon>
        <taxon>Bacillati</taxon>
        <taxon>Actinomycetota</taxon>
        <taxon>Actinomycetes</taxon>
        <taxon>Streptosporangiales</taxon>
        <taxon>Thermomonosporaceae</taxon>
        <taxon>Actinomadura</taxon>
    </lineage>
</organism>
<dbReference type="InterPro" id="IPR008984">
    <property type="entry name" value="SMAD_FHA_dom_sf"/>
</dbReference>
<dbReference type="Gene3D" id="3.30.2320.60">
    <property type="entry name" value="FhaA, phosphopeptide-binding domain (DUF3662)"/>
    <property type="match status" value="1"/>
</dbReference>
<keyword evidence="1" id="KW-0597">Phosphoprotein</keyword>
<dbReference type="Pfam" id="PF12401">
    <property type="entry name" value="FhaA_N"/>
    <property type="match status" value="1"/>
</dbReference>
<evidence type="ECO:0000313" key="3">
    <source>
        <dbReference type="EMBL" id="RKS79238.1"/>
    </source>
</evidence>
<keyword evidence="4" id="KW-1185">Reference proteome</keyword>
<dbReference type="PROSITE" id="PS50006">
    <property type="entry name" value="FHA_DOMAIN"/>
    <property type="match status" value="1"/>
</dbReference>
<feature type="domain" description="FHA" evidence="2">
    <location>
        <begin position="204"/>
        <end position="253"/>
    </location>
</feature>
<dbReference type="Pfam" id="PF00498">
    <property type="entry name" value="FHA"/>
    <property type="match status" value="1"/>
</dbReference>
<dbReference type="InterPro" id="IPR042287">
    <property type="entry name" value="FhaA_N_sf"/>
</dbReference>
<proteinExistence type="predicted"/>
<dbReference type="InterPro" id="IPR000253">
    <property type="entry name" value="FHA_dom"/>
</dbReference>
<accession>A0A495QYX6</accession>
<dbReference type="InterPro" id="IPR050923">
    <property type="entry name" value="Cell_Proc_Reg/RNA_Proc"/>
</dbReference>
<dbReference type="EMBL" id="RBWU01000001">
    <property type="protein sequence ID" value="RKS79238.1"/>
    <property type="molecule type" value="Genomic_DNA"/>
</dbReference>
<dbReference type="SMART" id="SM00240">
    <property type="entry name" value="FHA"/>
    <property type="match status" value="1"/>
</dbReference>
<evidence type="ECO:0000313" key="4">
    <source>
        <dbReference type="Proteomes" id="UP000274601"/>
    </source>
</evidence>
<evidence type="ECO:0000259" key="2">
    <source>
        <dbReference type="PROSITE" id="PS50006"/>
    </source>
</evidence>
<dbReference type="Gene3D" id="2.60.200.20">
    <property type="match status" value="1"/>
</dbReference>
<protein>
    <submittedName>
        <fullName evidence="3">FHA domain-containing protein</fullName>
    </submittedName>
</protein>
<reference evidence="3 4" key="1">
    <citation type="submission" date="2018-10" db="EMBL/GenBank/DDBJ databases">
        <title>Genomic Encyclopedia of Archaeal and Bacterial Type Strains, Phase II (KMG-II): from individual species to whole genera.</title>
        <authorList>
            <person name="Goeker M."/>
        </authorList>
    </citation>
    <scope>NUCLEOTIDE SEQUENCE [LARGE SCALE GENOMIC DNA]</scope>
    <source>
        <strain evidence="3 4">DSM 43383</strain>
    </source>
</reference>
<name>A0A495QYX6_9ACTN</name>
<gene>
    <name evidence="3" type="ORF">BZB76_0689</name>
</gene>